<dbReference type="AlphaFoldDB" id="A0AAV5W7G2"/>
<gene>
    <name evidence="1" type="ORF">PFISCL1PPCAC_17945</name>
</gene>
<proteinExistence type="predicted"/>
<reference evidence="1" key="1">
    <citation type="submission" date="2023-10" db="EMBL/GenBank/DDBJ databases">
        <title>Genome assembly of Pristionchus species.</title>
        <authorList>
            <person name="Yoshida K."/>
            <person name="Sommer R.J."/>
        </authorList>
    </citation>
    <scope>NUCLEOTIDE SEQUENCE</scope>
    <source>
        <strain evidence="1">RS5133</strain>
    </source>
</reference>
<dbReference type="EMBL" id="BTSY01000005">
    <property type="protein sequence ID" value="GMT26648.1"/>
    <property type="molecule type" value="Genomic_DNA"/>
</dbReference>
<sequence>TAIEESDVITSQVLVECDRMGISIFFDGMGENSSKLYGEYYLAPDYEGWLDRLLVAMDKQFHRICCHNLSISCITERGKALKKDGDPSILQSLTAKFDFKTVSLKFIEEVHESVVNFYRLSGRAIDKLSCAYYCSGKCWRILELMP</sequence>
<feature type="non-terminal residue" evidence="1">
    <location>
        <position position="1"/>
    </location>
</feature>
<dbReference type="Proteomes" id="UP001432322">
    <property type="component" value="Unassembled WGS sequence"/>
</dbReference>
<feature type="non-terminal residue" evidence="1">
    <location>
        <position position="146"/>
    </location>
</feature>
<keyword evidence="2" id="KW-1185">Reference proteome</keyword>
<protein>
    <recommendedName>
        <fullName evidence="3">DUF4371 domain-containing protein</fullName>
    </recommendedName>
</protein>
<evidence type="ECO:0000313" key="2">
    <source>
        <dbReference type="Proteomes" id="UP001432322"/>
    </source>
</evidence>
<organism evidence="1 2">
    <name type="scientific">Pristionchus fissidentatus</name>
    <dbReference type="NCBI Taxonomy" id="1538716"/>
    <lineage>
        <taxon>Eukaryota</taxon>
        <taxon>Metazoa</taxon>
        <taxon>Ecdysozoa</taxon>
        <taxon>Nematoda</taxon>
        <taxon>Chromadorea</taxon>
        <taxon>Rhabditida</taxon>
        <taxon>Rhabditina</taxon>
        <taxon>Diplogasteromorpha</taxon>
        <taxon>Diplogasteroidea</taxon>
        <taxon>Neodiplogasteridae</taxon>
        <taxon>Pristionchus</taxon>
    </lineage>
</organism>
<evidence type="ECO:0000313" key="1">
    <source>
        <dbReference type="EMBL" id="GMT26648.1"/>
    </source>
</evidence>
<accession>A0AAV5W7G2</accession>
<evidence type="ECO:0008006" key="3">
    <source>
        <dbReference type="Google" id="ProtNLM"/>
    </source>
</evidence>
<name>A0AAV5W7G2_9BILA</name>
<comment type="caution">
    <text evidence="1">The sequence shown here is derived from an EMBL/GenBank/DDBJ whole genome shotgun (WGS) entry which is preliminary data.</text>
</comment>